<sequence>MRTVTMGASWDTARTLSMVVSSLILTYHAATAYLCTFLTSDPLYMSFSVTAYAWYGCALAVLGIYGSYKKSPTHLTIFSNHLLIDTVLSLVPKFGLVYLFYDVTADLCFTSKLNTSFWFPSTSEDLHGPGRVIQTSSTEQSLGASIKARRHCETDVLVAQIAFGAVLVFWTIAQWGMGLSVRRYAVRLELQSYTAASSNQHIDEEKAFYEEDSLADEYQDAVKVVQKWTCREKDSTTFIEVAEKPS</sequence>
<dbReference type="Proteomes" id="UP000304947">
    <property type="component" value="Unassembled WGS sequence"/>
</dbReference>
<evidence type="ECO:0000256" key="1">
    <source>
        <dbReference type="SAM" id="Phobius"/>
    </source>
</evidence>
<accession>A0A4T0DM71</accession>
<protein>
    <submittedName>
        <fullName evidence="2">Uncharacterized protein</fullName>
    </submittedName>
</protein>
<organism evidence="2 3">
    <name type="scientific">Aureobasidium pullulans</name>
    <name type="common">Black yeast</name>
    <name type="synonym">Pullularia pullulans</name>
    <dbReference type="NCBI Taxonomy" id="5580"/>
    <lineage>
        <taxon>Eukaryota</taxon>
        <taxon>Fungi</taxon>
        <taxon>Dikarya</taxon>
        <taxon>Ascomycota</taxon>
        <taxon>Pezizomycotina</taxon>
        <taxon>Dothideomycetes</taxon>
        <taxon>Dothideomycetidae</taxon>
        <taxon>Dothideales</taxon>
        <taxon>Saccotheciaceae</taxon>
        <taxon>Aureobasidium</taxon>
    </lineage>
</organism>
<feature type="transmembrane region" description="Helical" evidence="1">
    <location>
        <begin position="42"/>
        <end position="65"/>
    </location>
</feature>
<keyword evidence="1" id="KW-0472">Membrane</keyword>
<feature type="transmembrane region" description="Helical" evidence="1">
    <location>
        <begin position="77"/>
        <end position="101"/>
    </location>
</feature>
<dbReference type="AlphaFoldDB" id="A0A4T0DM71"/>
<proteinExistence type="predicted"/>
<keyword evidence="1" id="KW-0812">Transmembrane</keyword>
<dbReference type="EMBL" id="QZBU01000737">
    <property type="protein sequence ID" value="TIA61535.1"/>
    <property type="molecule type" value="Genomic_DNA"/>
</dbReference>
<feature type="transmembrane region" description="Helical" evidence="1">
    <location>
        <begin position="157"/>
        <end position="177"/>
    </location>
</feature>
<name>A0A4T0DM71_AURPU</name>
<comment type="caution">
    <text evidence="2">The sequence shown here is derived from an EMBL/GenBank/DDBJ whole genome shotgun (WGS) entry which is preliminary data.</text>
</comment>
<evidence type="ECO:0000313" key="2">
    <source>
        <dbReference type="EMBL" id="TIA61535.1"/>
    </source>
</evidence>
<reference evidence="2 3" key="1">
    <citation type="submission" date="2018-10" db="EMBL/GenBank/DDBJ databases">
        <title>Fifty Aureobasidium pullulans genomes reveal a recombining polyextremotolerant generalist.</title>
        <authorList>
            <person name="Gostincar C."/>
            <person name="Turk M."/>
            <person name="Zajc J."/>
            <person name="Gunde-Cimerman N."/>
        </authorList>
    </citation>
    <scope>NUCLEOTIDE SEQUENCE [LARGE SCALE GENOMIC DNA]</scope>
    <source>
        <strain evidence="2 3">EXF-3380</strain>
    </source>
</reference>
<gene>
    <name evidence="2" type="ORF">D6C83_03073</name>
</gene>
<evidence type="ECO:0000313" key="3">
    <source>
        <dbReference type="Proteomes" id="UP000304947"/>
    </source>
</evidence>
<keyword evidence="1" id="KW-1133">Transmembrane helix</keyword>